<sequence>MKRYYSIFLLSFFLGACQDSLKEGFGYLQFSSVELNKTVIPTSKATGETTEKIALDLIRDGEVIRHVDDWTSLKGESLLLPTGTYVVKAYSADKDVHAVGFEGKAYYAGQTDVKVEKDVVKPVEVSCKLAQCMVSVKYSDNFKENFKAYSCEVKNQYGSVEFVQDESRSAYFPAADLIATLSLTNTDNKSFTLGKSITDVQAQYHYSIKYDVTNEGTGDFNITVDQTTHNYIVSIVVPLTSDADPALHTGEANAWGQFAYIYGTSDLSSETDPIEFQYKKADGTEWVTVAATLGDNGVYSAKTAQLDFGTTYHYRIACGAKVGAMSVFTTEDFQEVPNLNFDTWTQSGKNWYANADAADSYWASGNSGVTSFLAGSRDPITVRVEGDEAYRGYAAKMSTITGVTLVTSAAGNLFIGTYKTNMTNPAASVSFGRPYTGARPVKLSGYYKYEPHETNEGSVPSAEELPMDECNIYIRLWDADDNEIGFGEFVGKEEVTTYTRFEIDVKYSDETAKPAKMTIVATSSRYGGNFSGSKVVGRVGAGSTLWVDEFELTYYK</sequence>
<accession>A0A412WLI3</accession>
<name>A0A412WLI3_9BACT</name>
<evidence type="ECO:0000313" key="2">
    <source>
        <dbReference type="EMBL" id="RGV28126.1"/>
    </source>
</evidence>
<protein>
    <submittedName>
        <fullName evidence="2">DUF4493 domain-containing protein</fullName>
    </submittedName>
</protein>
<evidence type="ECO:0000313" key="3">
    <source>
        <dbReference type="Proteomes" id="UP000283426"/>
    </source>
</evidence>
<reference evidence="2 3" key="1">
    <citation type="submission" date="2018-08" db="EMBL/GenBank/DDBJ databases">
        <title>A genome reference for cultivated species of the human gut microbiota.</title>
        <authorList>
            <person name="Zou Y."/>
            <person name="Xue W."/>
            <person name="Luo G."/>
        </authorList>
    </citation>
    <scope>NUCLEOTIDE SEQUENCE [LARGE SCALE GENOMIC DNA]</scope>
    <source>
        <strain evidence="2 3">AF14-6AC</strain>
    </source>
</reference>
<dbReference type="InterPro" id="IPR027840">
    <property type="entry name" value="DUF4493"/>
</dbReference>
<proteinExistence type="predicted"/>
<dbReference type="AlphaFoldDB" id="A0A412WLI3"/>
<dbReference type="EMBL" id="QRYW01000010">
    <property type="protein sequence ID" value="RGV28126.1"/>
    <property type="molecule type" value="Genomic_DNA"/>
</dbReference>
<dbReference type="RefSeq" id="WP_118107709.1">
    <property type="nucleotide sequence ID" value="NZ_QRYW01000010.1"/>
</dbReference>
<feature type="domain" description="Putative carbohydrate metabolism" evidence="1">
    <location>
        <begin position="340"/>
        <end position="552"/>
    </location>
</feature>
<comment type="caution">
    <text evidence="2">The sequence shown here is derived from an EMBL/GenBank/DDBJ whole genome shotgun (WGS) entry which is preliminary data.</text>
</comment>
<evidence type="ECO:0000259" key="1">
    <source>
        <dbReference type="Pfam" id="PF13201"/>
    </source>
</evidence>
<dbReference type="PROSITE" id="PS51257">
    <property type="entry name" value="PROKAR_LIPOPROTEIN"/>
    <property type="match status" value="1"/>
</dbReference>
<gene>
    <name evidence="2" type="ORF">DWW24_06300</name>
</gene>
<dbReference type="Pfam" id="PF14900">
    <property type="entry name" value="DUF4493"/>
    <property type="match status" value="1"/>
</dbReference>
<dbReference type="Pfam" id="PF13201">
    <property type="entry name" value="PCMD"/>
    <property type="match status" value="1"/>
</dbReference>
<dbReference type="InterPro" id="IPR038653">
    <property type="entry name" value="Put_CMD_sf"/>
</dbReference>
<dbReference type="Gene3D" id="2.60.120.890">
    <property type="entry name" value="BT2081, beta-jelly-roll domain"/>
    <property type="match status" value="1"/>
</dbReference>
<organism evidence="2 3">
    <name type="scientific">Odoribacter splanchnicus</name>
    <dbReference type="NCBI Taxonomy" id="28118"/>
    <lineage>
        <taxon>Bacteria</taxon>
        <taxon>Pseudomonadati</taxon>
        <taxon>Bacteroidota</taxon>
        <taxon>Bacteroidia</taxon>
        <taxon>Bacteroidales</taxon>
        <taxon>Odoribacteraceae</taxon>
        <taxon>Odoribacter</taxon>
    </lineage>
</organism>
<dbReference type="InterPro" id="IPR025112">
    <property type="entry name" value="PCMD"/>
</dbReference>
<dbReference type="Proteomes" id="UP000283426">
    <property type="component" value="Unassembled WGS sequence"/>
</dbReference>